<dbReference type="Pfam" id="PF11042">
    <property type="entry name" value="DUF2750"/>
    <property type="match status" value="1"/>
</dbReference>
<comment type="caution">
    <text evidence="1">The sequence shown here is derived from an EMBL/GenBank/DDBJ whole genome shotgun (WGS) entry which is preliminary data.</text>
</comment>
<dbReference type="AlphaFoldDB" id="A0AAW6M1F0"/>
<sequence length="156" mass="18196">MGLTICINRNNYADNTQISNRNRLLSASHYGRKMNNSRIKNIVNLSAAERYGYFIRKVSDFEEVWGLKDKEGWALMGNNEQVLFPVWSEKEFAELCKWDNYQPNSIPLDDFIEKLLPKLEKDNVMLAVFPLSKGKGIIRTVQEIIADIERECEQYE</sequence>
<reference evidence="1" key="1">
    <citation type="submission" date="2023-03" db="EMBL/GenBank/DDBJ databases">
        <title>DFI Biobank Strains.</title>
        <authorList>
            <person name="Mostad J."/>
            <person name="Paddock L."/>
            <person name="Medina S."/>
            <person name="Waligurski E."/>
            <person name="Barat B."/>
            <person name="Smith R."/>
            <person name="Burgo V."/>
            <person name="Metcalfe C."/>
            <person name="Woodson C."/>
            <person name="Sundararajan A."/>
            <person name="Ramaswamy R."/>
            <person name="Lin H."/>
            <person name="Pamer E.G."/>
        </authorList>
    </citation>
    <scope>NUCLEOTIDE SEQUENCE</scope>
    <source>
        <strain evidence="1">DFI.9.5</strain>
    </source>
</reference>
<proteinExistence type="predicted"/>
<name>A0AAW6M1F0_9BACE</name>
<organism evidence="1 2">
    <name type="scientific">Bacteroides cellulosilyticus</name>
    <dbReference type="NCBI Taxonomy" id="246787"/>
    <lineage>
        <taxon>Bacteria</taxon>
        <taxon>Pseudomonadati</taxon>
        <taxon>Bacteroidota</taxon>
        <taxon>Bacteroidia</taxon>
        <taxon>Bacteroidales</taxon>
        <taxon>Bacteroidaceae</taxon>
        <taxon>Bacteroides</taxon>
    </lineage>
</organism>
<evidence type="ECO:0000313" key="2">
    <source>
        <dbReference type="Proteomes" id="UP001221924"/>
    </source>
</evidence>
<dbReference type="InterPro" id="IPR021284">
    <property type="entry name" value="DUF2750"/>
</dbReference>
<dbReference type="Proteomes" id="UP001221924">
    <property type="component" value="Unassembled WGS sequence"/>
</dbReference>
<gene>
    <name evidence="1" type="ORF">PZH42_06215</name>
</gene>
<protein>
    <submittedName>
        <fullName evidence="1">DUF2750 domain-containing protein</fullName>
    </submittedName>
</protein>
<accession>A0AAW6M1F0</accession>
<dbReference type="EMBL" id="JARFID010000004">
    <property type="protein sequence ID" value="MDE8693693.1"/>
    <property type="molecule type" value="Genomic_DNA"/>
</dbReference>
<evidence type="ECO:0000313" key="1">
    <source>
        <dbReference type="EMBL" id="MDE8693693.1"/>
    </source>
</evidence>
<dbReference type="RefSeq" id="WP_256140125.1">
    <property type="nucleotide sequence ID" value="NZ_JARFID010000004.1"/>
</dbReference>